<organism evidence="3">
    <name type="scientific">freshwater metagenome</name>
    <dbReference type="NCBI Taxonomy" id="449393"/>
    <lineage>
        <taxon>unclassified sequences</taxon>
        <taxon>metagenomes</taxon>
        <taxon>ecological metagenomes</taxon>
    </lineage>
</organism>
<dbReference type="PANTHER" id="PTHR43669:SF12">
    <property type="entry name" value="BLR5618 PROTEIN"/>
    <property type="match status" value="1"/>
</dbReference>
<dbReference type="PANTHER" id="PTHR43669">
    <property type="entry name" value="5-KETO-D-GLUCONATE 5-REDUCTASE"/>
    <property type="match status" value="1"/>
</dbReference>
<dbReference type="CDD" id="cd05233">
    <property type="entry name" value="SDR_c"/>
    <property type="match status" value="1"/>
</dbReference>
<keyword evidence="2" id="KW-0560">Oxidoreductase</keyword>
<evidence type="ECO:0000256" key="2">
    <source>
        <dbReference type="ARBA" id="ARBA00023002"/>
    </source>
</evidence>
<dbReference type="InterPro" id="IPR036291">
    <property type="entry name" value="NAD(P)-bd_dom_sf"/>
</dbReference>
<protein>
    <submittedName>
        <fullName evidence="3">Unannotated protein</fullName>
    </submittedName>
</protein>
<gene>
    <name evidence="3" type="ORF">UFOPK3820_00482</name>
</gene>
<dbReference type="Gene3D" id="3.40.50.720">
    <property type="entry name" value="NAD(P)-binding Rossmann-like Domain"/>
    <property type="match status" value="1"/>
</dbReference>
<dbReference type="InterPro" id="IPR002347">
    <property type="entry name" value="SDR_fam"/>
</dbReference>
<reference evidence="3" key="1">
    <citation type="submission" date="2020-05" db="EMBL/GenBank/DDBJ databases">
        <authorList>
            <person name="Chiriac C."/>
            <person name="Salcher M."/>
            <person name="Ghai R."/>
            <person name="Kavagutti S V."/>
        </authorList>
    </citation>
    <scope>NUCLEOTIDE SEQUENCE</scope>
</reference>
<dbReference type="Pfam" id="PF00106">
    <property type="entry name" value="adh_short"/>
    <property type="match status" value="1"/>
</dbReference>
<dbReference type="GO" id="GO:0016491">
    <property type="term" value="F:oxidoreductase activity"/>
    <property type="evidence" value="ECO:0007669"/>
    <property type="project" value="UniProtKB-KW"/>
</dbReference>
<dbReference type="PROSITE" id="PS00061">
    <property type="entry name" value="ADH_SHORT"/>
    <property type="match status" value="1"/>
</dbReference>
<dbReference type="SUPFAM" id="SSF51735">
    <property type="entry name" value="NAD(P)-binding Rossmann-fold domains"/>
    <property type="match status" value="1"/>
</dbReference>
<name>A0A6J5Z4Z6_9ZZZZ</name>
<dbReference type="AlphaFoldDB" id="A0A6J5Z4Z6"/>
<proteinExistence type="inferred from homology"/>
<evidence type="ECO:0000313" key="3">
    <source>
        <dbReference type="EMBL" id="CAB4334733.1"/>
    </source>
</evidence>
<evidence type="ECO:0000256" key="1">
    <source>
        <dbReference type="ARBA" id="ARBA00006484"/>
    </source>
</evidence>
<dbReference type="EMBL" id="CAESAB010000012">
    <property type="protein sequence ID" value="CAB4334733.1"/>
    <property type="molecule type" value="Genomic_DNA"/>
</dbReference>
<dbReference type="PRINTS" id="PR00080">
    <property type="entry name" value="SDRFAMILY"/>
</dbReference>
<sequence>MKQIAVVTGAGRGVGRVTAITLAKNGWTVVMAGRDKAAIDAVAKEAGGESVGIVCDVSNPESVKSLFAEIKSKFGRVDLLFNNAGVVAPGVPLEDVKIEDWQNVINVNISGVFYCTQQAFALMKSQKPMGGRIINNGSISAHVPRPNSSAYTASKHAVTGLTKTASLDGRKFDIAVGQIDIGNANTDMAEQMRVGATQPDGSKLIEPTIDPQNVADAVLYMASLPLSANVPFITVMATKMPYTGRG</sequence>
<dbReference type="FunFam" id="3.40.50.720:FF:000084">
    <property type="entry name" value="Short-chain dehydrogenase reductase"/>
    <property type="match status" value="1"/>
</dbReference>
<comment type="similarity">
    <text evidence="1">Belongs to the short-chain dehydrogenases/reductases (SDR) family.</text>
</comment>
<dbReference type="PRINTS" id="PR00081">
    <property type="entry name" value="GDHRDH"/>
</dbReference>
<accession>A0A6J5Z4Z6</accession>
<dbReference type="InterPro" id="IPR020904">
    <property type="entry name" value="Sc_DH/Rdtase_CS"/>
</dbReference>